<dbReference type="InterPro" id="IPR001810">
    <property type="entry name" value="F-box_dom"/>
</dbReference>
<evidence type="ECO:0000256" key="1">
    <source>
        <dbReference type="SAM" id="MobiDB-lite"/>
    </source>
</evidence>
<keyword evidence="4" id="KW-1185">Reference proteome</keyword>
<dbReference type="Proteomes" id="UP001341281">
    <property type="component" value="Chromosome 07"/>
</dbReference>
<feature type="compositionally biased region" description="Low complexity" evidence="1">
    <location>
        <begin position="110"/>
        <end position="120"/>
    </location>
</feature>
<evidence type="ECO:0000313" key="4">
    <source>
        <dbReference type="Proteomes" id="UP001341281"/>
    </source>
</evidence>
<evidence type="ECO:0000259" key="2">
    <source>
        <dbReference type="PROSITE" id="PS50181"/>
    </source>
</evidence>
<dbReference type="SUPFAM" id="SSF81383">
    <property type="entry name" value="F-box domain"/>
    <property type="match status" value="1"/>
</dbReference>
<organism evidence="3 4">
    <name type="scientific">Paspalum notatum var. saurae</name>
    <dbReference type="NCBI Taxonomy" id="547442"/>
    <lineage>
        <taxon>Eukaryota</taxon>
        <taxon>Viridiplantae</taxon>
        <taxon>Streptophyta</taxon>
        <taxon>Embryophyta</taxon>
        <taxon>Tracheophyta</taxon>
        <taxon>Spermatophyta</taxon>
        <taxon>Magnoliopsida</taxon>
        <taxon>Liliopsida</taxon>
        <taxon>Poales</taxon>
        <taxon>Poaceae</taxon>
        <taxon>PACMAD clade</taxon>
        <taxon>Panicoideae</taxon>
        <taxon>Andropogonodae</taxon>
        <taxon>Paspaleae</taxon>
        <taxon>Paspalinae</taxon>
        <taxon>Paspalum</taxon>
    </lineage>
</organism>
<name>A0AAQ3U9S7_PASNO</name>
<dbReference type="InterPro" id="IPR055290">
    <property type="entry name" value="At3g26010-like"/>
</dbReference>
<feature type="domain" description="F-box" evidence="2">
    <location>
        <begin position="147"/>
        <end position="193"/>
    </location>
</feature>
<protein>
    <recommendedName>
        <fullName evidence="2">F-box domain-containing protein</fullName>
    </recommendedName>
</protein>
<accession>A0AAQ3U9S7</accession>
<feature type="region of interest" description="Disordered" evidence="1">
    <location>
        <begin position="215"/>
        <end position="251"/>
    </location>
</feature>
<dbReference type="AlphaFoldDB" id="A0AAQ3U9S7"/>
<dbReference type="InterPro" id="IPR036047">
    <property type="entry name" value="F-box-like_dom_sf"/>
</dbReference>
<dbReference type="Gene3D" id="1.20.1280.50">
    <property type="match status" value="1"/>
</dbReference>
<proteinExistence type="predicted"/>
<feature type="region of interest" description="Disordered" evidence="1">
    <location>
        <begin position="101"/>
        <end position="127"/>
    </location>
</feature>
<gene>
    <name evidence="3" type="ORF">U9M48_034329</name>
</gene>
<dbReference type="PANTHER" id="PTHR35546">
    <property type="entry name" value="F-BOX PROTEIN INTERACTION DOMAIN PROTEIN-RELATED"/>
    <property type="match status" value="1"/>
</dbReference>
<sequence>MLDVTYERRPRGKPAGAAAAALQLERNAYANGRTAGSLTVLAPGAAPPPLPLLQLQLISFSSAVRGSKSLEPIQGPGPGPAAHFAKTFSHFPGFVDSPPLRERRQPPSVPIVSSPSAPAAGCNAGGMADPSRQPLLHDLDGTGCPKMSAVTGLPDDALVEILSRLPAKSLCRSKCVSKAWCHLIADRLRCRKLPHGLEGFFYGCVGVDSWYESCSDDDSEEDGEDDGDGEGSEDDGDGEGSEDGNATKWKPKTNRVHGHFINLSGRFVPLVDPLFSSLRKQPGIKNLILIDSCNGLLLFGHTWDSDFFYTSSYVVYNPATEHWVPVPSSRFTPFTLGGEDSDDDDARVGVSTYLIFDPAASTHFELIEFYKTSKAIVVHTYSSETKRWMKRRNEQRGEGGGWDFFRSIMFMESCTFFKKMLHFTVSPSSTGLHRIAAIDATGKVCRVIQWPKNHGLPFFVGQSKGLLHCLSVPGHTNNKSCQMTKLSIWVLEDYDAEEWNLKYTVNLSELFGKRSFRLGYDYNVIAIHPESNLLFFLQHQGSELISYDLDRRELCVLRSIRCHSGIIHPYVPYFSELPVLSKH</sequence>
<feature type="compositionally biased region" description="Acidic residues" evidence="1">
    <location>
        <begin position="215"/>
        <end position="242"/>
    </location>
</feature>
<dbReference type="CDD" id="cd22157">
    <property type="entry name" value="F-box_AtFBW1-like"/>
    <property type="match status" value="1"/>
</dbReference>
<dbReference type="Pfam" id="PF00646">
    <property type="entry name" value="F-box"/>
    <property type="match status" value="1"/>
</dbReference>
<reference evidence="3 4" key="1">
    <citation type="submission" date="2024-02" db="EMBL/GenBank/DDBJ databases">
        <title>High-quality chromosome-scale genome assembly of Pensacola bahiagrass (Paspalum notatum Flugge var. saurae).</title>
        <authorList>
            <person name="Vega J.M."/>
            <person name="Podio M."/>
            <person name="Orjuela J."/>
            <person name="Siena L.A."/>
            <person name="Pessino S.C."/>
            <person name="Combes M.C."/>
            <person name="Mariac C."/>
            <person name="Albertini E."/>
            <person name="Pupilli F."/>
            <person name="Ortiz J.P.A."/>
            <person name="Leblanc O."/>
        </authorList>
    </citation>
    <scope>NUCLEOTIDE SEQUENCE [LARGE SCALE GENOMIC DNA]</scope>
    <source>
        <strain evidence="3">R1</strain>
        <tissue evidence="3">Leaf</tissue>
    </source>
</reference>
<dbReference type="EMBL" id="CP144751">
    <property type="protein sequence ID" value="WVZ87736.1"/>
    <property type="molecule type" value="Genomic_DNA"/>
</dbReference>
<evidence type="ECO:0000313" key="3">
    <source>
        <dbReference type="EMBL" id="WVZ87736.1"/>
    </source>
</evidence>
<dbReference type="PROSITE" id="PS50181">
    <property type="entry name" value="FBOX"/>
    <property type="match status" value="1"/>
</dbReference>
<dbReference type="PANTHER" id="PTHR35546:SF105">
    <property type="entry name" value="OS05G0139200 PROTEIN"/>
    <property type="match status" value="1"/>
</dbReference>
<dbReference type="SMART" id="SM00256">
    <property type="entry name" value="FBOX"/>
    <property type="match status" value="1"/>
</dbReference>